<comment type="similarity">
    <text evidence="1">Belongs to the sigma-70 factor family. ECF subfamily.</text>
</comment>
<evidence type="ECO:0000259" key="6">
    <source>
        <dbReference type="Pfam" id="PF08281"/>
    </source>
</evidence>
<dbReference type="InterPro" id="IPR007627">
    <property type="entry name" value="RNA_pol_sigma70_r2"/>
</dbReference>
<organism evidence="7 8">
    <name type="scientific">Dehalobacterium formicoaceticum</name>
    <dbReference type="NCBI Taxonomy" id="51515"/>
    <lineage>
        <taxon>Bacteria</taxon>
        <taxon>Bacillati</taxon>
        <taxon>Bacillota</taxon>
        <taxon>Clostridia</taxon>
        <taxon>Eubacteriales</taxon>
        <taxon>Peptococcaceae</taxon>
        <taxon>Dehalobacterium</taxon>
    </lineage>
</organism>
<dbReference type="RefSeq" id="WP_089610512.1">
    <property type="nucleotide sequence ID" value="NZ_CP022121.1"/>
</dbReference>
<dbReference type="InterPro" id="IPR013324">
    <property type="entry name" value="RNA_pol_sigma_r3/r4-like"/>
</dbReference>
<dbReference type="InterPro" id="IPR039425">
    <property type="entry name" value="RNA_pol_sigma-70-like"/>
</dbReference>
<keyword evidence="3" id="KW-0731">Sigma factor</keyword>
<dbReference type="Pfam" id="PF08281">
    <property type="entry name" value="Sigma70_r4_2"/>
    <property type="match status" value="1"/>
</dbReference>
<name>A0ABT1YBA1_9FIRM</name>
<dbReference type="Gene3D" id="1.10.1740.10">
    <property type="match status" value="1"/>
</dbReference>
<dbReference type="PANTHER" id="PTHR43133">
    <property type="entry name" value="RNA POLYMERASE ECF-TYPE SIGMA FACTO"/>
    <property type="match status" value="1"/>
</dbReference>
<dbReference type="EMBL" id="JANPWE010000014">
    <property type="protein sequence ID" value="MCR6546941.1"/>
    <property type="molecule type" value="Genomic_DNA"/>
</dbReference>
<evidence type="ECO:0000259" key="5">
    <source>
        <dbReference type="Pfam" id="PF04542"/>
    </source>
</evidence>
<keyword evidence="2" id="KW-0805">Transcription regulation</keyword>
<evidence type="ECO:0000256" key="4">
    <source>
        <dbReference type="ARBA" id="ARBA00023163"/>
    </source>
</evidence>
<dbReference type="SUPFAM" id="SSF88946">
    <property type="entry name" value="Sigma2 domain of RNA polymerase sigma factors"/>
    <property type="match status" value="1"/>
</dbReference>
<proteinExistence type="inferred from homology"/>
<evidence type="ECO:0000313" key="7">
    <source>
        <dbReference type="EMBL" id="MCR6546941.1"/>
    </source>
</evidence>
<comment type="caution">
    <text evidence="7">The sequence shown here is derived from an EMBL/GenBank/DDBJ whole genome shotgun (WGS) entry which is preliminary data.</text>
</comment>
<reference evidence="7 8" key="1">
    <citation type="submission" date="2022-08" db="EMBL/GenBank/DDBJ databases">
        <title>Proteogenomics of the novel Dehalobacterium formicoaceticum strain EZ94 highlights a key role of methyltransferases during anaerobic dichloromethane degradation.</title>
        <authorList>
            <person name="Wasmund K."/>
        </authorList>
    </citation>
    <scope>NUCLEOTIDE SEQUENCE [LARGE SCALE GENOMIC DNA]</scope>
    <source>
        <strain evidence="7 8">EZ94</strain>
    </source>
</reference>
<dbReference type="PANTHER" id="PTHR43133:SF60">
    <property type="entry name" value="RNA POLYMERASE SIGMA FACTOR SIGV"/>
    <property type="match status" value="1"/>
</dbReference>
<dbReference type="Proteomes" id="UP001524944">
    <property type="component" value="Unassembled WGS sequence"/>
</dbReference>
<keyword evidence="4" id="KW-0804">Transcription</keyword>
<gene>
    <name evidence="7" type="ORF">NVS47_15725</name>
</gene>
<feature type="domain" description="RNA polymerase sigma-70 region 2" evidence="5">
    <location>
        <begin position="16"/>
        <end position="80"/>
    </location>
</feature>
<evidence type="ECO:0000256" key="1">
    <source>
        <dbReference type="ARBA" id="ARBA00010641"/>
    </source>
</evidence>
<evidence type="ECO:0000313" key="8">
    <source>
        <dbReference type="Proteomes" id="UP001524944"/>
    </source>
</evidence>
<dbReference type="SUPFAM" id="SSF88659">
    <property type="entry name" value="Sigma3 and sigma4 domains of RNA polymerase sigma factors"/>
    <property type="match status" value="1"/>
</dbReference>
<dbReference type="CDD" id="cd06171">
    <property type="entry name" value="Sigma70_r4"/>
    <property type="match status" value="1"/>
</dbReference>
<evidence type="ECO:0000256" key="2">
    <source>
        <dbReference type="ARBA" id="ARBA00023015"/>
    </source>
</evidence>
<dbReference type="Gene3D" id="1.10.10.10">
    <property type="entry name" value="Winged helix-like DNA-binding domain superfamily/Winged helix DNA-binding domain"/>
    <property type="match status" value="1"/>
</dbReference>
<sequence length="175" mass="20795">MGDNSLLRTDKELAEMYQRNVNRVYKLCYIYLKNAVDAEDAVQSVFLKLLQSNVYFNDYEHEKAWFITTTKNYCKDILKSWWKRQRVDFETLPDIASQDKDKQEKEIIAKLLALPEKYRVVLHLYYLEDYSVKEIAKILGRNESTIRSQLQRGREKLKIDLGGKDLEQKSCEQNI</sequence>
<dbReference type="InterPro" id="IPR013249">
    <property type="entry name" value="RNA_pol_sigma70_r4_t2"/>
</dbReference>
<dbReference type="Pfam" id="PF04542">
    <property type="entry name" value="Sigma70_r2"/>
    <property type="match status" value="1"/>
</dbReference>
<dbReference type="InterPro" id="IPR014284">
    <property type="entry name" value="RNA_pol_sigma-70_dom"/>
</dbReference>
<feature type="domain" description="RNA polymerase sigma factor 70 region 4 type 2" evidence="6">
    <location>
        <begin position="106"/>
        <end position="157"/>
    </location>
</feature>
<dbReference type="InterPro" id="IPR036388">
    <property type="entry name" value="WH-like_DNA-bd_sf"/>
</dbReference>
<dbReference type="NCBIfam" id="TIGR02937">
    <property type="entry name" value="sigma70-ECF"/>
    <property type="match status" value="1"/>
</dbReference>
<dbReference type="InterPro" id="IPR013325">
    <property type="entry name" value="RNA_pol_sigma_r2"/>
</dbReference>
<keyword evidence="8" id="KW-1185">Reference proteome</keyword>
<evidence type="ECO:0000256" key="3">
    <source>
        <dbReference type="ARBA" id="ARBA00023082"/>
    </source>
</evidence>
<protein>
    <submittedName>
        <fullName evidence="7">RNA polymerase sigma factor</fullName>
    </submittedName>
</protein>
<accession>A0ABT1YBA1</accession>